<proteinExistence type="predicted"/>
<dbReference type="EMBL" id="JAGFNZ010000001">
    <property type="protein sequence ID" value="MBW7571189.1"/>
    <property type="molecule type" value="Genomic_DNA"/>
</dbReference>
<protein>
    <recommendedName>
        <fullName evidence="3">UspA domain-containing protein</fullName>
    </recommendedName>
</protein>
<comment type="caution">
    <text evidence="1">The sequence shown here is derived from an EMBL/GenBank/DDBJ whole genome shotgun (WGS) entry which is preliminary data.</text>
</comment>
<sequence>MVGKYEIRKGGTVLKDRNTTLVCVTGQRDCDRLIRAGKKIAEESSTSLQVLCVQPTSAGFETSCEELEYLRQTARDAQAEMTVYFNDEAALIAVGFVKQIGAIHIVTGMAEAPVNGFVEMIHRLLPKIPISMVAKEGTIYNICPSGKKQQTVKLLVQN</sequence>
<evidence type="ECO:0000313" key="1">
    <source>
        <dbReference type="EMBL" id="MBW7571189.1"/>
    </source>
</evidence>
<evidence type="ECO:0000313" key="2">
    <source>
        <dbReference type="Proteomes" id="UP000719942"/>
    </source>
</evidence>
<organism evidence="1 2">
    <name type="scientific">Caproiciproducens faecalis</name>
    <dbReference type="NCBI Taxonomy" id="2820301"/>
    <lineage>
        <taxon>Bacteria</taxon>
        <taxon>Bacillati</taxon>
        <taxon>Bacillota</taxon>
        <taxon>Clostridia</taxon>
        <taxon>Eubacteriales</taxon>
        <taxon>Acutalibacteraceae</taxon>
        <taxon>Caproiciproducens</taxon>
    </lineage>
</organism>
<dbReference type="Proteomes" id="UP000719942">
    <property type="component" value="Unassembled WGS sequence"/>
</dbReference>
<keyword evidence="2" id="KW-1185">Reference proteome</keyword>
<gene>
    <name evidence="1" type="ORF">J5W02_00035</name>
</gene>
<name>A0ABS7DIS6_9FIRM</name>
<evidence type="ECO:0008006" key="3">
    <source>
        <dbReference type="Google" id="ProtNLM"/>
    </source>
</evidence>
<reference evidence="1 2" key="1">
    <citation type="submission" date="2021-03" db="EMBL/GenBank/DDBJ databases">
        <title>Caproiciproducens sp. nov. isolated from feces of cow.</title>
        <authorList>
            <person name="Choi J.-Y."/>
        </authorList>
    </citation>
    <scope>NUCLEOTIDE SEQUENCE [LARGE SCALE GENOMIC DNA]</scope>
    <source>
        <strain evidence="1 2">AGMB10547</strain>
    </source>
</reference>
<accession>A0ABS7DIS6</accession>